<dbReference type="Gene3D" id="3.90.1300.10">
    <property type="entry name" value="Amidase signature (AS) domain"/>
    <property type="match status" value="1"/>
</dbReference>
<dbReference type="AlphaFoldDB" id="A0AAE0JZ85"/>
<reference evidence="2" key="1">
    <citation type="journal article" date="2023" name="Mol. Phylogenet. Evol.">
        <title>Genome-scale phylogeny and comparative genomics of the fungal order Sordariales.</title>
        <authorList>
            <person name="Hensen N."/>
            <person name="Bonometti L."/>
            <person name="Westerberg I."/>
            <person name="Brannstrom I.O."/>
            <person name="Guillou S."/>
            <person name="Cros-Aarteil S."/>
            <person name="Calhoun S."/>
            <person name="Haridas S."/>
            <person name="Kuo A."/>
            <person name="Mondo S."/>
            <person name="Pangilinan J."/>
            <person name="Riley R."/>
            <person name="LaButti K."/>
            <person name="Andreopoulos B."/>
            <person name="Lipzen A."/>
            <person name="Chen C."/>
            <person name="Yan M."/>
            <person name="Daum C."/>
            <person name="Ng V."/>
            <person name="Clum A."/>
            <person name="Steindorff A."/>
            <person name="Ohm R.A."/>
            <person name="Martin F."/>
            <person name="Silar P."/>
            <person name="Natvig D.O."/>
            <person name="Lalanne C."/>
            <person name="Gautier V."/>
            <person name="Ament-Velasquez S.L."/>
            <person name="Kruys A."/>
            <person name="Hutchinson M.I."/>
            <person name="Powell A.J."/>
            <person name="Barry K."/>
            <person name="Miller A.N."/>
            <person name="Grigoriev I.V."/>
            <person name="Debuchy R."/>
            <person name="Gladieux P."/>
            <person name="Hiltunen Thoren M."/>
            <person name="Johannesson H."/>
        </authorList>
    </citation>
    <scope>NUCLEOTIDE SEQUENCE</scope>
    <source>
        <strain evidence="2">CBS 958.72</strain>
    </source>
</reference>
<gene>
    <name evidence="2" type="ORF">B0T24DRAFT_534682</name>
</gene>
<protein>
    <submittedName>
        <fullName evidence="2">Amidase signature domain-containing protein</fullName>
    </submittedName>
</protein>
<dbReference type="InterPro" id="IPR023631">
    <property type="entry name" value="Amidase_dom"/>
</dbReference>
<dbReference type="Pfam" id="PF01425">
    <property type="entry name" value="Amidase"/>
    <property type="match status" value="1"/>
</dbReference>
<dbReference type="InterPro" id="IPR036928">
    <property type="entry name" value="AS_sf"/>
</dbReference>
<evidence type="ECO:0000313" key="2">
    <source>
        <dbReference type="EMBL" id="KAK3366655.1"/>
    </source>
</evidence>
<dbReference type="PANTHER" id="PTHR46310">
    <property type="entry name" value="AMIDASE 1"/>
    <property type="match status" value="1"/>
</dbReference>
<name>A0AAE0JZ85_9PEZI</name>
<reference evidence="2" key="2">
    <citation type="submission" date="2023-06" db="EMBL/GenBank/DDBJ databases">
        <authorList>
            <consortium name="Lawrence Berkeley National Laboratory"/>
            <person name="Haridas S."/>
            <person name="Hensen N."/>
            <person name="Bonometti L."/>
            <person name="Westerberg I."/>
            <person name="Brannstrom I.O."/>
            <person name="Guillou S."/>
            <person name="Cros-Aarteil S."/>
            <person name="Calhoun S."/>
            <person name="Kuo A."/>
            <person name="Mondo S."/>
            <person name="Pangilinan J."/>
            <person name="Riley R."/>
            <person name="Labutti K."/>
            <person name="Andreopoulos B."/>
            <person name="Lipzen A."/>
            <person name="Chen C."/>
            <person name="Yanf M."/>
            <person name="Daum C."/>
            <person name="Ng V."/>
            <person name="Clum A."/>
            <person name="Steindorff A."/>
            <person name="Ohm R."/>
            <person name="Martin F."/>
            <person name="Silar P."/>
            <person name="Natvig D."/>
            <person name="Lalanne C."/>
            <person name="Gautier V."/>
            <person name="Ament-Velasquez S.L."/>
            <person name="Kruys A."/>
            <person name="Hutchinson M.I."/>
            <person name="Powell A.J."/>
            <person name="Barry K."/>
            <person name="Miller A.N."/>
            <person name="Grigoriev I.V."/>
            <person name="Debuchy R."/>
            <person name="Gladieux P."/>
            <person name="Thoren M.H."/>
            <person name="Johannesson H."/>
        </authorList>
    </citation>
    <scope>NUCLEOTIDE SEQUENCE</scope>
    <source>
        <strain evidence="2">CBS 958.72</strain>
    </source>
</reference>
<evidence type="ECO:0000313" key="3">
    <source>
        <dbReference type="Proteomes" id="UP001287356"/>
    </source>
</evidence>
<accession>A0AAE0JZ85</accession>
<dbReference type="PANTHER" id="PTHR46310:SF7">
    <property type="entry name" value="AMIDASE 1"/>
    <property type="match status" value="1"/>
</dbReference>
<keyword evidence="3" id="KW-1185">Reference proteome</keyword>
<evidence type="ECO:0000259" key="1">
    <source>
        <dbReference type="Pfam" id="PF01425"/>
    </source>
</evidence>
<sequence length="164" mass="17451">MKYLNASTSEASPNLAIAVPSRLYYPPRLDKPLHGLRVAITDNIDIAGVRTYASSWAYGELYGPAPASAPSVQKLFELGAVIVGTTGMSQFAGAEDPTGDFVEFHTPWNPRGDGIRSSGGSSYGSGAATGAYDWLDFAIGTDSMFGLILFSYPAHTRITDKHEA</sequence>
<dbReference type="Proteomes" id="UP001287356">
    <property type="component" value="Unassembled WGS sequence"/>
</dbReference>
<dbReference type="SUPFAM" id="SSF75304">
    <property type="entry name" value="Amidase signature (AS) enzymes"/>
    <property type="match status" value="1"/>
</dbReference>
<feature type="domain" description="Amidase" evidence="1">
    <location>
        <begin position="28"/>
        <end position="142"/>
    </location>
</feature>
<dbReference type="EMBL" id="JAULSN010000007">
    <property type="protein sequence ID" value="KAK3366655.1"/>
    <property type="molecule type" value="Genomic_DNA"/>
</dbReference>
<proteinExistence type="predicted"/>
<organism evidence="2 3">
    <name type="scientific">Lasiosphaeria ovina</name>
    <dbReference type="NCBI Taxonomy" id="92902"/>
    <lineage>
        <taxon>Eukaryota</taxon>
        <taxon>Fungi</taxon>
        <taxon>Dikarya</taxon>
        <taxon>Ascomycota</taxon>
        <taxon>Pezizomycotina</taxon>
        <taxon>Sordariomycetes</taxon>
        <taxon>Sordariomycetidae</taxon>
        <taxon>Sordariales</taxon>
        <taxon>Lasiosphaeriaceae</taxon>
        <taxon>Lasiosphaeria</taxon>
    </lineage>
</organism>
<comment type="caution">
    <text evidence="2">The sequence shown here is derived from an EMBL/GenBank/DDBJ whole genome shotgun (WGS) entry which is preliminary data.</text>
</comment>